<dbReference type="AlphaFoldDB" id="A7EEN3"/>
<dbReference type="Proteomes" id="UP000001312">
    <property type="component" value="Unassembled WGS sequence"/>
</dbReference>
<dbReference type="InParanoid" id="A7EEN3"/>
<evidence type="ECO:0000313" key="2">
    <source>
        <dbReference type="Proteomes" id="UP000001312"/>
    </source>
</evidence>
<organism evidence="1 2">
    <name type="scientific">Sclerotinia sclerotiorum (strain ATCC 18683 / 1980 / Ss-1)</name>
    <name type="common">White mold</name>
    <name type="synonym">Whetzelinia sclerotiorum</name>
    <dbReference type="NCBI Taxonomy" id="665079"/>
    <lineage>
        <taxon>Eukaryota</taxon>
        <taxon>Fungi</taxon>
        <taxon>Dikarya</taxon>
        <taxon>Ascomycota</taxon>
        <taxon>Pezizomycotina</taxon>
        <taxon>Leotiomycetes</taxon>
        <taxon>Helotiales</taxon>
        <taxon>Sclerotiniaceae</taxon>
        <taxon>Sclerotinia</taxon>
    </lineage>
</organism>
<dbReference type="EMBL" id="CH476624">
    <property type="protein sequence ID" value="EDO01299.1"/>
    <property type="molecule type" value="Genomic_DNA"/>
</dbReference>
<sequence length="46" mass="5206">MVSQDSFITDTVLAAHKKPITDEVAVVEHREINMELPILAKEVFCH</sequence>
<dbReference type="HOGENOM" id="CLU_3191592_0_0_1"/>
<gene>
    <name evidence="1" type="ORF">SS1G_03773</name>
</gene>
<proteinExistence type="predicted"/>
<dbReference type="GeneID" id="5491501"/>
<dbReference type="KEGG" id="ssl:SS1G_03773"/>
<name>A7EEN3_SCLS1</name>
<evidence type="ECO:0000313" key="1">
    <source>
        <dbReference type="EMBL" id="EDO01299.1"/>
    </source>
</evidence>
<protein>
    <submittedName>
        <fullName evidence="1">Uncharacterized protein</fullName>
    </submittedName>
</protein>
<accession>A7EEN3</accession>
<reference evidence="2" key="1">
    <citation type="journal article" date="2011" name="PLoS Genet.">
        <title>Genomic analysis of the necrotrophic fungal pathogens Sclerotinia sclerotiorum and Botrytis cinerea.</title>
        <authorList>
            <person name="Amselem J."/>
            <person name="Cuomo C.A."/>
            <person name="van Kan J.A."/>
            <person name="Viaud M."/>
            <person name="Benito E.P."/>
            <person name="Couloux A."/>
            <person name="Coutinho P.M."/>
            <person name="de Vries R.P."/>
            <person name="Dyer P.S."/>
            <person name="Fillinger S."/>
            <person name="Fournier E."/>
            <person name="Gout L."/>
            <person name="Hahn M."/>
            <person name="Kohn L."/>
            <person name="Lapalu N."/>
            <person name="Plummer K.M."/>
            <person name="Pradier J.M."/>
            <person name="Quevillon E."/>
            <person name="Sharon A."/>
            <person name="Simon A."/>
            <person name="ten Have A."/>
            <person name="Tudzynski B."/>
            <person name="Tudzynski P."/>
            <person name="Wincker P."/>
            <person name="Andrew M."/>
            <person name="Anthouard V."/>
            <person name="Beever R.E."/>
            <person name="Beffa R."/>
            <person name="Benoit I."/>
            <person name="Bouzid O."/>
            <person name="Brault B."/>
            <person name="Chen Z."/>
            <person name="Choquer M."/>
            <person name="Collemare J."/>
            <person name="Cotton P."/>
            <person name="Danchin E.G."/>
            <person name="Da Silva C."/>
            <person name="Gautier A."/>
            <person name="Giraud C."/>
            <person name="Giraud T."/>
            <person name="Gonzalez C."/>
            <person name="Grossetete S."/>
            <person name="Guldener U."/>
            <person name="Henrissat B."/>
            <person name="Howlett B.J."/>
            <person name="Kodira C."/>
            <person name="Kretschmer M."/>
            <person name="Lappartient A."/>
            <person name="Leroch M."/>
            <person name="Levis C."/>
            <person name="Mauceli E."/>
            <person name="Neuveglise C."/>
            <person name="Oeser B."/>
            <person name="Pearson M."/>
            <person name="Poulain J."/>
            <person name="Poussereau N."/>
            <person name="Quesneville H."/>
            <person name="Rascle C."/>
            <person name="Schumacher J."/>
            <person name="Segurens B."/>
            <person name="Sexton A."/>
            <person name="Silva E."/>
            <person name="Sirven C."/>
            <person name="Soanes D.M."/>
            <person name="Talbot N.J."/>
            <person name="Templeton M."/>
            <person name="Yandava C."/>
            <person name="Yarden O."/>
            <person name="Zeng Q."/>
            <person name="Rollins J.A."/>
            <person name="Lebrun M.H."/>
            <person name="Dickman M."/>
        </authorList>
    </citation>
    <scope>NUCLEOTIDE SEQUENCE [LARGE SCALE GENOMIC DNA]</scope>
    <source>
        <strain evidence="2">ATCC 18683 / 1980 / Ss-1</strain>
    </source>
</reference>
<dbReference type="RefSeq" id="XP_001595684.1">
    <property type="nucleotide sequence ID" value="XM_001595634.1"/>
</dbReference>
<keyword evidence="2" id="KW-1185">Reference proteome</keyword>